<name>X1DGV8_9ZZZZ</name>
<evidence type="ECO:0000256" key="1">
    <source>
        <dbReference type="ARBA" id="ARBA00022801"/>
    </source>
</evidence>
<feature type="domain" description="Glycoside hydrolase family 38 central" evidence="2">
    <location>
        <begin position="59"/>
        <end position="138"/>
    </location>
</feature>
<dbReference type="InterPro" id="IPR037094">
    <property type="entry name" value="Glyco_hydro_38_cen_sf"/>
</dbReference>
<keyword evidence="1" id="KW-0378">Hydrolase</keyword>
<feature type="non-terminal residue" evidence="3">
    <location>
        <position position="286"/>
    </location>
</feature>
<dbReference type="PANTHER" id="PTHR46017:SF1">
    <property type="entry name" value="ALPHA-MANNOSIDASE 2C1"/>
    <property type="match status" value="1"/>
</dbReference>
<dbReference type="EMBL" id="BART01023134">
    <property type="protein sequence ID" value="GAH04274.1"/>
    <property type="molecule type" value="Genomic_DNA"/>
</dbReference>
<gene>
    <name evidence="3" type="ORF">S01H4_42170</name>
</gene>
<reference evidence="3" key="1">
    <citation type="journal article" date="2014" name="Front. Microbiol.">
        <title>High frequency of phylogenetically diverse reductive dehalogenase-homologous genes in deep subseafloor sedimentary metagenomes.</title>
        <authorList>
            <person name="Kawai M."/>
            <person name="Futagami T."/>
            <person name="Toyoda A."/>
            <person name="Takaki Y."/>
            <person name="Nishi S."/>
            <person name="Hori S."/>
            <person name="Arai W."/>
            <person name="Tsubouchi T."/>
            <person name="Morono Y."/>
            <person name="Uchiyama I."/>
            <person name="Ito T."/>
            <person name="Fujiyama A."/>
            <person name="Inagaki F."/>
            <person name="Takami H."/>
        </authorList>
    </citation>
    <scope>NUCLEOTIDE SEQUENCE</scope>
    <source>
        <strain evidence="3">Expedition CK06-06</strain>
    </source>
</reference>
<evidence type="ECO:0000259" key="2">
    <source>
        <dbReference type="SMART" id="SM00872"/>
    </source>
</evidence>
<dbReference type="Pfam" id="PF09261">
    <property type="entry name" value="Alpha-mann_mid"/>
    <property type="match status" value="1"/>
</dbReference>
<feature type="non-terminal residue" evidence="3">
    <location>
        <position position="1"/>
    </location>
</feature>
<dbReference type="PANTHER" id="PTHR46017">
    <property type="entry name" value="ALPHA-MANNOSIDASE 2C1"/>
    <property type="match status" value="1"/>
</dbReference>
<evidence type="ECO:0000313" key="3">
    <source>
        <dbReference type="EMBL" id="GAH04274.1"/>
    </source>
</evidence>
<dbReference type="InterPro" id="IPR028995">
    <property type="entry name" value="Glyco_hydro_57/38_cen_sf"/>
</dbReference>
<accession>X1DGV8</accession>
<organism evidence="3">
    <name type="scientific">marine sediment metagenome</name>
    <dbReference type="NCBI Taxonomy" id="412755"/>
    <lineage>
        <taxon>unclassified sequences</taxon>
        <taxon>metagenomes</taxon>
        <taxon>ecological metagenomes</taxon>
    </lineage>
</organism>
<dbReference type="FunFam" id="1.20.1270.50:FF:000004">
    <property type="entry name" value="alpha-mannosidase 2C1 isoform X1"/>
    <property type="match status" value="1"/>
</dbReference>
<dbReference type="Gene3D" id="1.20.1270.50">
    <property type="entry name" value="Glycoside hydrolase family 38, central domain"/>
    <property type="match status" value="1"/>
</dbReference>
<comment type="caution">
    <text evidence="3">The sequence shown here is derived from an EMBL/GenBank/DDBJ whole genome shotgun (WGS) entry which is preliminary data.</text>
</comment>
<proteinExistence type="predicted"/>
<dbReference type="InterPro" id="IPR015341">
    <property type="entry name" value="Glyco_hydro_38_cen"/>
</dbReference>
<dbReference type="AlphaFoldDB" id="X1DGV8"/>
<dbReference type="GO" id="GO:0004559">
    <property type="term" value="F:alpha-mannosidase activity"/>
    <property type="evidence" value="ECO:0007669"/>
    <property type="project" value="InterPro"/>
</dbReference>
<dbReference type="SMART" id="SM00872">
    <property type="entry name" value="Alpha-mann_mid"/>
    <property type="match status" value="1"/>
</dbReference>
<sequence length="286" mass="33070">WIFLWVGDGGHGPTHKEVAIANELAKLPMFKWSRVENFFEELNTFSERFPIWDDELYLENHRGCFSNHSDVKRHNRKFENILISLEILAVLTSLITPDYIYPTEQFEQLWKTTLKNQFHDVLPGSSIPEVYDDCWDDWKLQDSSISNILEDIGSKLSSQNDKQNKQSGVNLFLFNSLPWERTSRLFIPASILGESILLEKDWKPKPAKIISLNSEKFECDCQPVSREDESWKDSKSAGWWTIITLKPLSVTPIKLTLIEELSNQSEIKTSSIIISNGITYLELSKT</sequence>
<dbReference type="SUPFAM" id="SSF88688">
    <property type="entry name" value="Families 57/38 glycoside transferase middle domain"/>
    <property type="match status" value="1"/>
</dbReference>
<dbReference type="GO" id="GO:0009313">
    <property type="term" value="P:oligosaccharide catabolic process"/>
    <property type="evidence" value="ECO:0007669"/>
    <property type="project" value="TreeGrafter"/>
</dbReference>
<dbReference type="GO" id="GO:0006013">
    <property type="term" value="P:mannose metabolic process"/>
    <property type="evidence" value="ECO:0007669"/>
    <property type="project" value="InterPro"/>
</dbReference>
<protein>
    <recommendedName>
        <fullName evidence="2">Glycoside hydrolase family 38 central domain-containing protein</fullName>
    </recommendedName>
</protein>